<reference evidence="1" key="1">
    <citation type="submission" date="2020-11" db="EMBL/GenBank/DDBJ databases">
        <authorList>
            <consortium name="DOE Joint Genome Institute"/>
            <person name="Ahrendt S."/>
            <person name="Riley R."/>
            <person name="Andreopoulos W."/>
            <person name="Labutti K."/>
            <person name="Pangilinan J."/>
            <person name="Ruiz-Duenas F.J."/>
            <person name="Barrasa J.M."/>
            <person name="Sanchez-Garcia M."/>
            <person name="Camarero S."/>
            <person name="Miyauchi S."/>
            <person name="Serrano A."/>
            <person name="Linde D."/>
            <person name="Babiker R."/>
            <person name="Drula E."/>
            <person name="Ayuso-Fernandez I."/>
            <person name="Pacheco R."/>
            <person name="Padilla G."/>
            <person name="Ferreira P."/>
            <person name="Barriuso J."/>
            <person name="Kellner H."/>
            <person name="Castanera R."/>
            <person name="Alfaro M."/>
            <person name="Ramirez L."/>
            <person name="Pisabarro A.G."/>
            <person name="Kuo A."/>
            <person name="Tritt A."/>
            <person name="Lipzen A."/>
            <person name="He G."/>
            <person name="Yan M."/>
            <person name="Ng V."/>
            <person name="Cullen D."/>
            <person name="Martin F."/>
            <person name="Rosso M.-N."/>
            <person name="Henrissat B."/>
            <person name="Hibbett D."/>
            <person name="Martinez A.T."/>
            <person name="Grigoriev I.V."/>
        </authorList>
    </citation>
    <scope>NUCLEOTIDE SEQUENCE</scope>
    <source>
        <strain evidence="1">AH 40177</strain>
    </source>
</reference>
<protein>
    <submittedName>
        <fullName evidence="1">Uncharacterized protein</fullName>
    </submittedName>
</protein>
<organism evidence="1 2">
    <name type="scientific">Rhodocollybia butyracea</name>
    <dbReference type="NCBI Taxonomy" id="206335"/>
    <lineage>
        <taxon>Eukaryota</taxon>
        <taxon>Fungi</taxon>
        <taxon>Dikarya</taxon>
        <taxon>Basidiomycota</taxon>
        <taxon>Agaricomycotina</taxon>
        <taxon>Agaricomycetes</taxon>
        <taxon>Agaricomycetidae</taxon>
        <taxon>Agaricales</taxon>
        <taxon>Marasmiineae</taxon>
        <taxon>Omphalotaceae</taxon>
        <taxon>Rhodocollybia</taxon>
    </lineage>
</organism>
<dbReference type="EMBL" id="JADNRY010000004">
    <property type="protein sequence ID" value="KAF9077264.1"/>
    <property type="molecule type" value="Genomic_DNA"/>
</dbReference>
<proteinExistence type="predicted"/>
<dbReference type="Proteomes" id="UP000772434">
    <property type="component" value="Unassembled WGS sequence"/>
</dbReference>
<comment type="caution">
    <text evidence="1">The sequence shown here is derived from an EMBL/GenBank/DDBJ whole genome shotgun (WGS) entry which is preliminary data.</text>
</comment>
<keyword evidence="2" id="KW-1185">Reference proteome</keyword>
<name>A0A9P5Q2P0_9AGAR</name>
<evidence type="ECO:0000313" key="2">
    <source>
        <dbReference type="Proteomes" id="UP000772434"/>
    </source>
</evidence>
<gene>
    <name evidence="1" type="ORF">BDP27DRAFT_1397687</name>
</gene>
<dbReference type="AlphaFoldDB" id="A0A9P5Q2P0"/>
<evidence type="ECO:0000313" key="1">
    <source>
        <dbReference type="EMBL" id="KAF9077264.1"/>
    </source>
</evidence>
<sequence>MYLNHGYFAREDNEKNLPVREKLVKKLAIYEEAVSKLEQPCSFRFIRDWSLGSKRNALISASIIYGISLPNDGTPILVQTPCGPCTSKLHNVDPQECGCGIETKVVHSEDGTQRKKHFKWTEMQRPRFGINVKGPLYHPCREGCLMPPEWILERTLDDMLSAYWKEPFIVDLLAQRKKYGWKGIEETPETPTMIYEPEVLQNPYRFLSDRYGDVSAILT</sequence>
<accession>A0A9P5Q2P0</accession>
<dbReference type="OrthoDB" id="3089723at2759"/>